<keyword evidence="6" id="KW-1185">Reference proteome</keyword>
<name>A0A3B5LHG8_9TELE</name>
<reference evidence="5" key="2">
    <citation type="submission" date="2025-09" db="UniProtKB">
        <authorList>
            <consortium name="Ensembl"/>
        </authorList>
    </citation>
    <scope>IDENTIFICATION</scope>
</reference>
<dbReference type="PANTHER" id="PTHR25465">
    <property type="entry name" value="B-BOX DOMAIN CONTAINING"/>
    <property type="match status" value="1"/>
</dbReference>
<evidence type="ECO:0000256" key="3">
    <source>
        <dbReference type="ARBA" id="ARBA00022833"/>
    </source>
</evidence>
<evidence type="ECO:0000256" key="1">
    <source>
        <dbReference type="ARBA" id="ARBA00022723"/>
    </source>
</evidence>
<dbReference type="InterPro" id="IPR001870">
    <property type="entry name" value="B30.2/SPRY"/>
</dbReference>
<keyword evidence="1" id="KW-0479">Metal-binding</keyword>
<dbReference type="Proteomes" id="UP000261380">
    <property type="component" value="Unplaced"/>
</dbReference>
<organism evidence="5 6">
    <name type="scientific">Xiphophorus couchianus</name>
    <name type="common">Monterrey platyfish</name>
    <dbReference type="NCBI Taxonomy" id="32473"/>
    <lineage>
        <taxon>Eukaryota</taxon>
        <taxon>Metazoa</taxon>
        <taxon>Chordata</taxon>
        <taxon>Craniata</taxon>
        <taxon>Vertebrata</taxon>
        <taxon>Euteleostomi</taxon>
        <taxon>Actinopterygii</taxon>
        <taxon>Neopterygii</taxon>
        <taxon>Teleostei</taxon>
        <taxon>Neoteleostei</taxon>
        <taxon>Acanthomorphata</taxon>
        <taxon>Ovalentaria</taxon>
        <taxon>Atherinomorphae</taxon>
        <taxon>Cyprinodontiformes</taxon>
        <taxon>Poeciliidae</taxon>
        <taxon>Poeciliinae</taxon>
        <taxon>Xiphophorus</taxon>
    </lineage>
</organism>
<dbReference type="InterPro" id="IPR051051">
    <property type="entry name" value="E3_ubiq-ligase_TRIM/RNF"/>
</dbReference>
<sequence length="336" mass="38238">LETPAQWETRLQALPGNGGLITPPRLHPANTSLFPPLQIWKFPAEANSFQASFTCRKEFIPRPELVKNIMLAALVEDLKKTGLQTAAADHCYAGPEDVACDDILRDTWRNIKLKITEVEVLLSETEPKTRREFLQYFQELTLDPNTAHKKLLLSEENRKCKCIRQEQSYPDHPDRFSDHKQALSRESLTGRCYWEVEWTGRLVGVGVSYKDTSRTEVFGQNDKSWCLYCDLVCNVFYHNNVVTSLPSSDFATIGVYLDHRAGILSFYIKTPVSGPVSSRIGVYLDHRAGILSFYSVSETMTLLHRVQTRFTQPLYAGVRPLFSKDSVEAQVCLEDQ</sequence>
<accession>A0A3B5LHG8</accession>
<dbReference type="SMART" id="SM00589">
    <property type="entry name" value="PRY"/>
    <property type="match status" value="1"/>
</dbReference>
<dbReference type="InterPro" id="IPR003879">
    <property type="entry name" value="Butyrophylin_SPRY"/>
</dbReference>
<dbReference type="SUPFAM" id="SSF49899">
    <property type="entry name" value="Concanavalin A-like lectins/glucanases"/>
    <property type="match status" value="2"/>
</dbReference>
<protein>
    <recommendedName>
        <fullName evidence="4">B30.2/SPRY domain-containing protein</fullName>
    </recommendedName>
</protein>
<evidence type="ECO:0000313" key="6">
    <source>
        <dbReference type="Proteomes" id="UP000261380"/>
    </source>
</evidence>
<dbReference type="PROSITE" id="PS50188">
    <property type="entry name" value="B302_SPRY"/>
    <property type="match status" value="1"/>
</dbReference>
<dbReference type="Ensembl" id="ENSXCOT00000010158.1">
    <property type="protein sequence ID" value="ENSXCOP00000010040.1"/>
    <property type="gene ID" value="ENSXCOG00000007615.1"/>
</dbReference>
<dbReference type="InterPro" id="IPR006574">
    <property type="entry name" value="PRY"/>
</dbReference>
<dbReference type="InterPro" id="IPR003877">
    <property type="entry name" value="SPRY_dom"/>
</dbReference>
<keyword evidence="3" id="KW-0862">Zinc</keyword>
<dbReference type="PANTHER" id="PTHR25465:SF5">
    <property type="entry name" value="E3 UBIQUITIN_ISG15 LIGASE TRIM25-RELATED"/>
    <property type="match status" value="1"/>
</dbReference>
<dbReference type="CDD" id="cd16040">
    <property type="entry name" value="SPRY_PRY_SNTX"/>
    <property type="match status" value="1"/>
</dbReference>
<keyword evidence="2" id="KW-0863">Zinc-finger</keyword>
<reference evidence="5" key="1">
    <citation type="submission" date="2025-08" db="UniProtKB">
        <authorList>
            <consortium name="Ensembl"/>
        </authorList>
    </citation>
    <scope>IDENTIFICATION</scope>
</reference>
<dbReference type="InterPro" id="IPR043136">
    <property type="entry name" value="B30.2/SPRY_sf"/>
</dbReference>
<dbReference type="Pfam" id="PF13765">
    <property type="entry name" value="PRY"/>
    <property type="match status" value="1"/>
</dbReference>
<dbReference type="InterPro" id="IPR013320">
    <property type="entry name" value="ConA-like_dom_sf"/>
</dbReference>
<dbReference type="PRINTS" id="PR01407">
    <property type="entry name" value="BUTYPHLNCDUF"/>
</dbReference>
<feature type="domain" description="B30.2/SPRY" evidence="4">
    <location>
        <begin position="120"/>
        <end position="336"/>
    </location>
</feature>
<dbReference type="GeneTree" id="ENSGT01150000286922"/>
<dbReference type="GO" id="GO:0005737">
    <property type="term" value="C:cytoplasm"/>
    <property type="evidence" value="ECO:0007669"/>
    <property type="project" value="UniProtKB-ARBA"/>
</dbReference>
<evidence type="ECO:0000259" key="4">
    <source>
        <dbReference type="PROSITE" id="PS50188"/>
    </source>
</evidence>
<dbReference type="SMART" id="SM00449">
    <property type="entry name" value="SPRY"/>
    <property type="match status" value="1"/>
</dbReference>
<proteinExistence type="predicted"/>
<evidence type="ECO:0000256" key="2">
    <source>
        <dbReference type="ARBA" id="ARBA00022771"/>
    </source>
</evidence>
<dbReference type="Pfam" id="PF00622">
    <property type="entry name" value="SPRY"/>
    <property type="match status" value="1"/>
</dbReference>
<dbReference type="Gene3D" id="2.60.120.920">
    <property type="match status" value="2"/>
</dbReference>
<dbReference type="AlphaFoldDB" id="A0A3B5LHG8"/>
<dbReference type="GO" id="GO:0008270">
    <property type="term" value="F:zinc ion binding"/>
    <property type="evidence" value="ECO:0007669"/>
    <property type="project" value="UniProtKB-KW"/>
</dbReference>
<evidence type="ECO:0000313" key="5">
    <source>
        <dbReference type="Ensembl" id="ENSXCOP00000010040.1"/>
    </source>
</evidence>